<accession>A0A1E5VZP4</accession>
<dbReference type="OrthoDB" id="710254at2759"/>
<dbReference type="EMBL" id="LWDX02025257">
    <property type="protein sequence ID" value="OEL30607.1"/>
    <property type="molecule type" value="Genomic_DNA"/>
</dbReference>
<keyword evidence="2" id="KW-1185">Reference proteome</keyword>
<evidence type="ECO:0000313" key="1">
    <source>
        <dbReference type="EMBL" id="OEL30607.1"/>
    </source>
</evidence>
<comment type="caution">
    <text evidence="1">The sequence shown here is derived from an EMBL/GenBank/DDBJ whole genome shotgun (WGS) entry which is preliminary data.</text>
</comment>
<protein>
    <submittedName>
        <fullName evidence="1">Uncharacterized protein</fullName>
    </submittedName>
</protein>
<dbReference type="Proteomes" id="UP000095767">
    <property type="component" value="Unassembled WGS sequence"/>
</dbReference>
<sequence>MVEKQGTCITIQCRHAAPCSSSSSDDELTNRYGWMHAWIDARMVLHVPIFSTQHKLSQHASPHQVR</sequence>
<reference evidence="1 2" key="1">
    <citation type="submission" date="2016-09" db="EMBL/GenBank/DDBJ databases">
        <title>The draft genome of Dichanthelium oligosanthes: A C3 panicoid grass species.</title>
        <authorList>
            <person name="Studer A.J."/>
            <person name="Schnable J.C."/>
            <person name="Brutnell T.P."/>
        </authorList>
    </citation>
    <scope>NUCLEOTIDE SEQUENCE [LARGE SCALE GENOMIC DNA]</scope>
    <source>
        <strain evidence="2">cv. Kellogg 1175</strain>
        <tissue evidence="1">Leaf</tissue>
    </source>
</reference>
<gene>
    <name evidence="1" type="ORF">BAE44_0008374</name>
</gene>
<organism evidence="1 2">
    <name type="scientific">Dichanthelium oligosanthes</name>
    <dbReference type="NCBI Taxonomy" id="888268"/>
    <lineage>
        <taxon>Eukaryota</taxon>
        <taxon>Viridiplantae</taxon>
        <taxon>Streptophyta</taxon>
        <taxon>Embryophyta</taxon>
        <taxon>Tracheophyta</taxon>
        <taxon>Spermatophyta</taxon>
        <taxon>Magnoliopsida</taxon>
        <taxon>Liliopsida</taxon>
        <taxon>Poales</taxon>
        <taxon>Poaceae</taxon>
        <taxon>PACMAD clade</taxon>
        <taxon>Panicoideae</taxon>
        <taxon>Panicodae</taxon>
        <taxon>Paniceae</taxon>
        <taxon>Dichantheliinae</taxon>
        <taxon>Dichanthelium</taxon>
    </lineage>
</organism>
<proteinExistence type="predicted"/>
<evidence type="ECO:0000313" key="2">
    <source>
        <dbReference type="Proteomes" id="UP000095767"/>
    </source>
</evidence>
<name>A0A1E5VZP4_9POAL</name>
<dbReference type="AlphaFoldDB" id="A0A1E5VZP4"/>